<evidence type="ECO:0000256" key="4">
    <source>
        <dbReference type="ARBA" id="ARBA00022692"/>
    </source>
</evidence>
<evidence type="ECO:0000256" key="6">
    <source>
        <dbReference type="ARBA" id="ARBA00023136"/>
    </source>
</evidence>
<keyword evidence="9" id="KW-1185">Reference proteome</keyword>
<dbReference type="InterPro" id="IPR002259">
    <property type="entry name" value="Eqnu_transpt"/>
</dbReference>
<feature type="transmembrane region" description="Helical" evidence="7">
    <location>
        <begin position="72"/>
        <end position="93"/>
    </location>
</feature>
<comment type="subcellular location">
    <subcellularLocation>
        <location evidence="1">Membrane</location>
        <topology evidence="1">Multi-pass membrane protein</topology>
    </subcellularLocation>
</comment>
<dbReference type="GO" id="GO:0005337">
    <property type="term" value="F:nucleoside transmembrane transporter activity"/>
    <property type="evidence" value="ECO:0007669"/>
    <property type="project" value="InterPro"/>
</dbReference>
<feature type="transmembrane region" description="Helical" evidence="7">
    <location>
        <begin position="166"/>
        <end position="184"/>
    </location>
</feature>
<dbReference type="InterPro" id="IPR036259">
    <property type="entry name" value="MFS_trans_sf"/>
</dbReference>
<evidence type="ECO:0000256" key="3">
    <source>
        <dbReference type="ARBA" id="ARBA00022448"/>
    </source>
</evidence>
<dbReference type="AlphaFoldDB" id="A0A078B6D3"/>
<dbReference type="GO" id="GO:0005886">
    <property type="term" value="C:plasma membrane"/>
    <property type="evidence" value="ECO:0007669"/>
    <property type="project" value="TreeGrafter"/>
</dbReference>
<dbReference type="PANTHER" id="PTHR10332:SF10">
    <property type="entry name" value="EQUILIBRATIVE NUCLEOSIDE TRANSPORTER 4"/>
    <property type="match status" value="1"/>
</dbReference>
<keyword evidence="3" id="KW-0813">Transport</keyword>
<keyword evidence="4 7" id="KW-0812">Transmembrane</keyword>
<evidence type="ECO:0000256" key="1">
    <source>
        <dbReference type="ARBA" id="ARBA00004141"/>
    </source>
</evidence>
<dbReference type="InParanoid" id="A0A078B6D3"/>
<dbReference type="OMA" id="WVYWGIA"/>
<evidence type="ECO:0000256" key="5">
    <source>
        <dbReference type="ARBA" id="ARBA00022989"/>
    </source>
</evidence>
<dbReference type="OrthoDB" id="411344at2759"/>
<dbReference type="PANTHER" id="PTHR10332">
    <property type="entry name" value="EQUILIBRATIVE NUCLEOSIDE TRANSPORTER"/>
    <property type="match status" value="1"/>
</dbReference>
<organism evidence="8 9">
    <name type="scientific">Stylonychia lemnae</name>
    <name type="common">Ciliate</name>
    <dbReference type="NCBI Taxonomy" id="5949"/>
    <lineage>
        <taxon>Eukaryota</taxon>
        <taxon>Sar</taxon>
        <taxon>Alveolata</taxon>
        <taxon>Ciliophora</taxon>
        <taxon>Intramacronucleata</taxon>
        <taxon>Spirotrichea</taxon>
        <taxon>Stichotrichia</taxon>
        <taxon>Sporadotrichida</taxon>
        <taxon>Oxytrichidae</taxon>
        <taxon>Stylonychinae</taxon>
        <taxon>Stylonychia</taxon>
    </lineage>
</organism>
<dbReference type="PRINTS" id="PR01130">
    <property type="entry name" value="DERENTRNSPRT"/>
</dbReference>
<feature type="transmembrane region" description="Helical" evidence="7">
    <location>
        <begin position="41"/>
        <end position="66"/>
    </location>
</feature>
<evidence type="ECO:0000313" key="8">
    <source>
        <dbReference type="EMBL" id="CDW90085.1"/>
    </source>
</evidence>
<feature type="transmembrane region" description="Helical" evidence="7">
    <location>
        <begin position="325"/>
        <end position="343"/>
    </location>
</feature>
<name>A0A078B6D3_STYLE</name>
<feature type="transmembrane region" description="Helical" evidence="7">
    <location>
        <begin position="389"/>
        <end position="413"/>
    </location>
</feature>
<dbReference type="Proteomes" id="UP000039865">
    <property type="component" value="Unassembled WGS sequence"/>
</dbReference>
<dbReference type="Pfam" id="PF01733">
    <property type="entry name" value="Nucleoside_tran"/>
    <property type="match status" value="1"/>
</dbReference>
<keyword evidence="5 7" id="KW-1133">Transmembrane helix</keyword>
<accession>A0A078B6D3</accession>
<evidence type="ECO:0000256" key="2">
    <source>
        <dbReference type="ARBA" id="ARBA00007965"/>
    </source>
</evidence>
<reference evidence="8 9" key="1">
    <citation type="submission" date="2014-06" db="EMBL/GenBank/DDBJ databases">
        <authorList>
            <person name="Swart Estienne"/>
        </authorList>
    </citation>
    <scope>NUCLEOTIDE SEQUENCE [LARGE SCALE GENOMIC DNA]</scope>
    <source>
        <strain evidence="8 9">130c</strain>
    </source>
</reference>
<feature type="transmembrane region" description="Helical" evidence="7">
    <location>
        <begin position="288"/>
        <end position="305"/>
    </location>
</feature>
<dbReference type="SUPFAM" id="SSF103473">
    <property type="entry name" value="MFS general substrate transporter"/>
    <property type="match status" value="1"/>
</dbReference>
<proteinExistence type="inferred from homology"/>
<protein>
    <submittedName>
        <fullName evidence="8">Nucleoside transporter family protein</fullName>
    </submittedName>
</protein>
<gene>
    <name evidence="8" type="primary">Contig19264.g20422</name>
    <name evidence="8" type="ORF">STYLEM_19225</name>
</gene>
<evidence type="ECO:0000313" key="9">
    <source>
        <dbReference type="Proteomes" id="UP000039865"/>
    </source>
</evidence>
<feature type="transmembrane region" description="Helical" evidence="7">
    <location>
        <begin position="258"/>
        <end position="276"/>
    </location>
</feature>
<feature type="transmembrane region" description="Helical" evidence="7">
    <location>
        <begin position="130"/>
        <end position="154"/>
    </location>
</feature>
<feature type="transmembrane region" description="Helical" evidence="7">
    <location>
        <begin position="196"/>
        <end position="217"/>
    </location>
</feature>
<keyword evidence="6 7" id="KW-0472">Membrane</keyword>
<dbReference type="EMBL" id="CCKQ01018154">
    <property type="protein sequence ID" value="CDW90085.1"/>
    <property type="molecule type" value="Genomic_DNA"/>
</dbReference>
<feature type="transmembrane region" description="Helical" evidence="7">
    <location>
        <begin position="355"/>
        <end position="377"/>
    </location>
</feature>
<sequence length="414" mass="46083">MKQSQVGLLTEDLTAVGSIASPEINTRQQYNIDTPFNQWSFLAFGIALLLPWNAVIAAMDYFVTIYPDQKPSFTFLVAVSVPMLIMQIFCNLLRGQISLRVSLTSALFINGSLTLLTAIIPQVISDQNTSYYIMLVVVFIFGCMIAFLQTACYGVAGVSMKLTTQLMVGVGLSSIIMNVLRMIFLATVQSYAAGQIVFFSISGAYMYLCSFLSVIFLRSYERNQFLNDTEQINNSELKQGPNTGDKSMIKRLWKVYKINYPAGLSVVLTFAIQYTYFPGVMLIKELSFFTNFAWFASILITFHNICDTIGRTLAGKYIIVSKQMYPYVCLVRLIFIVTYTLFYKGVAPGFFQSDAFVIVNLFLFSISCGYLASIGMYYGSDKECGDQGLAGSIMGFNLTLGICLGSLFAITLYS</sequence>
<comment type="similarity">
    <text evidence="2">Belongs to the SLC29A/ENT transporter (TC 2.A.57) family.</text>
</comment>
<feature type="transmembrane region" description="Helical" evidence="7">
    <location>
        <begin position="105"/>
        <end position="124"/>
    </location>
</feature>
<evidence type="ECO:0000256" key="7">
    <source>
        <dbReference type="SAM" id="Phobius"/>
    </source>
</evidence>